<dbReference type="Gene3D" id="3.40.50.300">
    <property type="entry name" value="P-loop containing nucleotide triphosphate hydrolases"/>
    <property type="match status" value="1"/>
</dbReference>
<sequence length="445" mass="52078">MIQNNLDFQKAIYLVDSRIKPQHLNKIQEIILIQSLEGKTYSQIASEYNYDMEYIKTSGSELWKLLTKAFGEQIRKNNCTPFIRRRILESTSKNTSLVDTIKKTHTTFSEQEINNISLIASGVPNFQGRERELTQFKSWSHDPNCRFIMIKGMTGCGKTTLAAKTAEVLKQDFYRVISLPVSENLKVKNLIEFCLHSLEPNLEISSDINKLLVDLAFYLQKYRCLLILDDLDSIFELKRMIPHYRSNCEQYAAFLRCLINTRHQSLVVATSRIDLKQLDYYGSSDNLKLLSLEGLESDILWSIFENEISQDISQNIWERICNYYRKNPELIKIIVRNLSYLPISDTNIYKQYYPSLEEVDYIIENELKLLDKIGKEVLYYLAFSCNNNSLDRLLYSVSHPRNKVLKVLDAIQDTFLMKQDNYVLQPMFKHYLQRHLVKTAMANDK</sequence>
<dbReference type="PANTHER" id="PTHR36766">
    <property type="entry name" value="PLANT BROAD-SPECTRUM MILDEW RESISTANCE PROTEIN RPW8"/>
    <property type="match status" value="1"/>
</dbReference>
<dbReference type="InterPro" id="IPR027417">
    <property type="entry name" value="P-loop_NTPase"/>
</dbReference>
<dbReference type="RefSeq" id="WP_144865767.1">
    <property type="nucleotide sequence ID" value="NZ_LR213799.1"/>
</dbReference>
<name>A0A563VX35_9CYAN</name>
<organism evidence="2 3">
    <name type="scientific">Hyella patelloides LEGE 07179</name>
    <dbReference type="NCBI Taxonomy" id="945734"/>
    <lineage>
        <taxon>Bacteria</taxon>
        <taxon>Bacillati</taxon>
        <taxon>Cyanobacteriota</taxon>
        <taxon>Cyanophyceae</taxon>
        <taxon>Pleurocapsales</taxon>
        <taxon>Hyellaceae</taxon>
        <taxon>Hyella</taxon>
    </lineage>
</organism>
<dbReference type="Pfam" id="PF00931">
    <property type="entry name" value="NB-ARC"/>
    <property type="match status" value="1"/>
</dbReference>
<keyword evidence="3" id="KW-1185">Reference proteome</keyword>
<protein>
    <submittedName>
        <fullName evidence="2">NB-ARC domain protein</fullName>
    </submittedName>
</protein>
<dbReference type="Pfam" id="PF26355">
    <property type="entry name" value="HTH_VMAP-M9"/>
    <property type="match status" value="1"/>
</dbReference>
<accession>A0A563VX35</accession>
<dbReference type="GO" id="GO:0043531">
    <property type="term" value="F:ADP binding"/>
    <property type="evidence" value="ECO:0007669"/>
    <property type="project" value="InterPro"/>
</dbReference>
<dbReference type="CDD" id="cd00009">
    <property type="entry name" value="AAA"/>
    <property type="match status" value="1"/>
</dbReference>
<dbReference type="Proteomes" id="UP000320055">
    <property type="component" value="Unassembled WGS sequence"/>
</dbReference>
<evidence type="ECO:0000313" key="2">
    <source>
        <dbReference type="EMBL" id="VEP15947.1"/>
    </source>
</evidence>
<dbReference type="PRINTS" id="PR00364">
    <property type="entry name" value="DISEASERSIST"/>
</dbReference>
<dbReference type="InterPro" id="IPR058651">
    <property type="entry name" value="HTH_VMAP-M9"/>
</dbReference>
<dbReference type="SMART" id="SM00382">
    <property type="entry name" value="AAA"/>
    <property type="match status" value="1"/>
</dbReference>
<evidence type="ECO:0000259" key="1">
    <source>
        <dbReference type="SMART" id="SM00382"/>
    </source>
</evidence>
<dbReference type="InterPro" id="IPR002182">
    <property type="entry name" value="NB-ARC"/>
</dbReference>
<evidence type="ECO:0000313" key="3">
    <source>
        <dbReference type="Proteomes" id="UP000320055"/>
    </source>
</evidence>
<feature type="domain" description="AAA+ ATPase" evidence="1">
    <location>
        <begin position="144"/>
        <end position="279"/>
    </location>
</feature>
<dbReference type="SUPFAM" id="SSF52540">
    <property type="entry name" value="P-loop containing nucleoside triphosphate hydrolases"/>
    <property type="match status" value="1"/>
</dbReference>
<dbReference type="PANTHER" id="PTHR36766:SF64">
    <property type="entry name" value="OS12G0206100 PROTEIN"/>
    <property type="match status" value="1"/>
</dbReference>
<proteinExistence type="predicted"/>
<reference evidence="2 3" key="1">
    <citation type="submission" date="2019-01" db="EMBL/GenBank/DDBJ databases">
        <authorList>
            <person name="Brito A."/>
        </authorList>
    </citation>
    <scope>NUCLEOTIDE SEQUENCE [LARGE SCALE GENOMIC DNA]</scope>
    <source>
        <strain evidence="2">1</strain>
    </source>
</reference>
<dbReference type="AlphaFoldDB" id="A0A563VX35"/>
<dbReference type="OrthoDB" id="581379at2"/>
<gene>
    <name evidence="2" type="ORF">H1P_390015</name>
</gene>
<dbReference type="InterPro" id="IPR003593">
    <property type="entry name" value="AAA+_ATPase"/>
</dbReference>
<dbReference type="EMBL" id="CAACVJ010000323">
    <property type="protein sequence ID" value="VEP15947.1"/>
    <property type="molecule type" value="Genomic_DNA"/>
</dbReference>